<reference evidence="1 2" key="1">
    <citation type="submission" date="2021-02" db="EMBL/GenBank/DDBJ databases">
        <title>Lysobacter arenosi sp. nov., isolated from soil of gangwondo yeongwol, south Korea.</title>
        <authorList>
            <person name="Kim K.R."/>
            <person name="Kim K.H."/>
            <person name="Jeon C.O."/>
        </authorList>
    </citation>
    <scope>NUCLEOTIDE SEQUENCE [LARGE SCALE GENOMIC DNA]</scope>
    <source>
        <strain evidence="1 2">R7</strain>
    </source>
</reference>
<protein>
    <submittedName>
        <fullName evidence="1">Uncharacterized protein</fullName>
    </submittedName>
</protein>
<keyword evidence="2" id="KW-1185">Reference proteome</keyword>
<organism evidence="1 2">
    <name type="scientific">Lysobacter arenosi</name>
    <dbReference type="NCBI Taxonomy" id="2795387"/>
    <lineage>
        <taxon>Bacteria</taxon>
        <taxon>Pseudomonadati</taxon>
        <taxon>Pseudomonadota</taxon>
        <taxon>Gammaproteobacteria</taxon>
        <taxon>Lysobacterales</taxon>
        <taxon>Lysobacteraceae</taxon>
        <taxon>Lysobacter</taxon>
    </lineage>
</organism>
<evidence type="ECO:0000313" key="2">
    <source>
        <dbReference type="Proteomes" id="UP000663400"/>
    </source>
</evidence>
<accession>A0ABX7R9Y7</accession>
<evidence type="ECO:0000313" key="1">
    <source>
        <dbReference type="EMBL" id="QSX74136.1"/>
    </source>
</evidence>
<sequence>MDATMMSAVALAVGSRSAAVRQIGVTRRTLGSFVGEFGRPPLVSFGAAYPIYRWFVQGDEGDIEVAVIDRGCDQVRILMSGDGA</sequence>
<dbReference type="RefSeq" id="WP_200607762.1">
    <property type="nucleotide sequence ID" value="NZ_CP071517.1"/>
</dbReference>
<dbReference type="Proteomes" id="UP000663400">
    <property type="component" value="Chromosome"/>
</dbReference>
<name>A0ABX7R9Y7_9GAMM</name>
<gene>
    <name evidence="1" type="ORF">HIV01_013095</name>
</gene>
<dbReference type="EMBL" id="CP071517">
    <property type="protein sequence ID" value="QSX74136.1"/>
    <property type="molecule type" value="Genomic_DNA"/>
</dbReference>
<proteinExistence type="predicted"/>